<sequence>MPLIVQRQQQQQQPHHCILQGSQQQMQQRQHTEEDAEAFEVEENCTCAATTKTTATLANNKNTNQTIIETATATASATATSSYINKNNSRMNQMPFKRAAAHVHNIPKVVADDVVVVGMSKCSSIAMDSHSSTITPIIAGGNSKMQTELSFYGAGIRTSTELLPTPAAAIPSPLPPSTSSPSSSQAIISSTSSFFAGILASSITNTAITTSTTTSQRTATHSTLAAPAAASLASPLLSSSSALLLLSYSEVKKYCRRFLTVISLICLLHSCLLWNTAEAAISNRATNLRPLSNSPQTIAGNQPRFLSRGHTYRAVVGDTLVLPCQVENLGNFVLLWRRGINVLTASNIMVTRDERIRLIDGYNLEISDLEPQDAGDYVCQISDKVNRDQVHTVEILVPPSVRATPTSGNLQARKGGPVTMECKGSGNPVPSIYWTKKSGAGKSTARIGDGPILTLEKVERQQAGIYQCTADNGVGEPVSVDIRLDVLYPPDIQVEKSWIHSGEGFEAKLVCIVYADPIASVSWYQNSFLIQSTDRRIMSSRGNRHTLTIRHIQQEDFGNYSCVADNTLGRSRKYMELSGRPGPAEFYSPKWGRSSDSYNLTWKIDSYPPLEEVRLLYRRVLMNDTYQQPGRWHDFILTPEHRPASEPLTHIMSYTIKNLVPGAYYEAIVQAKNRYGWNEVSDIFQFIVASNSMDIPPEESEVVASSKSRSNAASPTQQLPSKVAVMLNAIIILALSCLYGVRREFSLG</sequence>
<dbReference type="Proteomes" id="UP001652621">
    <property type="component" value="Unplaced"/>
</dbReference>
<dbReference type="InterPro" id="IPR036116">
    <property type="entry name" value="FN3_sf"/>
</dbReference>
<keyword evidence="1" id="KW-0677">Repeat</keyword>
<dbReference type="InterPro" id="IPR003598">
    <property type="entry name" value="Ig_sub2"/>
</dbReference>
<dbReference type="InterPro" id="IPR013098">
    <property type="entry name" value="Ig_I-set"/>
</dbReference>
<dbReference type="InterPro" id="IPR003961">
    <property type="entry name" value="FN3_dom"/>
</dbReference>
<dbReference type="Pfam" id="PF07679">
    <property type="entry name" value="I-set"/>
    <property type="match status" value="2"/>
</dbReference>
<dbReference type="GeneID" id="101899910"/>
<dbReference type="InterPro" id="IPR050958">
    <property type="entry name" value="Cell_Adh-Cytoskel_Orgn"/>
</dbReference>
<keyword evidence="5" id="KW-1185">Reference proteome</keyword>
<gene>
    <name evidence="6" type="primary">LOC101899910</name>
</gene>
<reference evidence="6" key="1">
    <citation type="submission" date="2025-08" db="UniProtKB">
        <authorList>
            <consortium name="RefSeq"/>
        </authorList>
    </citation>
    <scope>IDENTIFICATION</scope>
    <source>
        <strain evidence="6">Aabys</strain>
        <tissue evidence="6">Whole body</tissue>
    </source>
</reference>
<dbReference type="PROSITE" id="PS50853">
    <property type="entry name" value="FN3"/>
    <property type="match status" value="1"/>
</dbReference>
<evidence type="ECO:0000256" key="2">
    <source>
        <dbReference type="ARBA" id="ARBA00023319"/>
    </source>
</evidence>
<evidence type="ECO:0000313" key="5">
    <source>
        <dbReference type="Proteomes" id="UP001652621"/>
    </source>
</evidence>
<organism evidence="5 6">
    <name type="scientific">Musca domestica</name>
    <name type="common">House fly</name>
    <dbReference type="NCBI Taxonomy" id="7370"/>
    <lineage>
        <taxon>Eukaryota</taxon>
        <taxon>Metazoa</taxon>
        <taxon>Ecdysozoa</taxon>
        <taxon>Arthropoda</taxon>
        <taxon>Hexapoda</taxon>
        <taxon>Insecta</taxon>
        <taxon>Pterygota</taxon>
        <taxon>Neoptera</taxon>
        <taxon>Endopterygota</taxon>
        <taxon>Diptera</taxon>
        <taxon>Brachycera</taxon>
        <taxon>Muscomorpha</taxon>
        <taxon>Muscoidea</taxon>
        <taxon>Muscidae</taxon>
        <taxon>Musca</taxon>
    </lineage>
</organism>
<dbReference type="InterPro" id="IPR013783">
    <property type="entry name" value="Ig-like_fold"/>
</dbReference>
<dbReference type="PANTHER" id="PTHR45080">
    <property type="entry name" value="CONTACTIN 5"/>
    <property type="match status" value="1"/>
</dbReference>
<evidence type="ECO:0000313" key="6">
    <source>
        <dbReference type="RefSeq" id="XP_058988093.1"/>
    </source>
</evidence>
<dbReference type="InterPro" id="IPR007110">
    <property type="entry name" value="Ig-like_dom"/>
</dbReference>
<protein>
    <submittedName>
        <fullName evidence="6">Protein sax-3</fullName>
    </submittedName>
</protein>
<name>A0ABM3VQL3_MUSDO</name>
<dbReference type="CDD" id="cd00096">
    <property type="entry name" value="Ig"/>
    <property type="match status" value="2"/>
</dbReference>
<dbReference type="SMART" id="SM00408">
    <property type="entry name" value="IGc2"/>
    <property type="match status" value="3"/>
</dbReference>
<feature type="domain" description="Ig-like" evidence="3">
    <location>
        <begin position="490"/>
        <end position="578"/>
    </location>
</feature>
<dbReference type="Pfam" id="PF13927">
    <property type="entry name" value="Ig_3"/>
    <property type="match status" value="1"/>
</dbReference>
<dbReference type="PROSITE" id="PS50835">
    <property type="entry name" value="IG_LIKE"/>
    <property type="match status" value="3"/>
</dbReference>
<accession>A0ABM3VQL3</accession>
<evidence type="ECO:0000256" key="1">
    <source>
        <dbReference type="ARBA" id="ARBA00022737"/>
    </source>
</evidence>
<proteinExistence type="predicted"/>
<dbReference type="RefSeq" id="XP_058988093.1">
    <property type="nucleotide sequence ID" value="XM_059132110.1"/>
</dbReference>
<dbReference type="SUPFAM" id="SSF48726">
    <property type="entry name" value="Immunoglobulin"/>
    <property type="match status" value="3"/>
</dbReference>
<keyword evidence="2" id="KW-0393">Immunoglobulin domain</keyword>
<feature type="domain" description="Ig-like" evidence="3">
    <location>
        <begin position="399"/>
        <end position="481"/>
    </location>
</feature>
<dbReference type="SMART" id="SM00409">
    <property type="entry name" value="IG"/>
    <property type="match status" value="3"/>
</dbReference>
<evidence type="ECO:0000259" key="3">
    <source>
        <dbReference type="PROSITE" id="PS50835"/>
    </source>
</evidence>
<dbReference type="Gene3D" id="2.60.40.10">
    <property type="entry name" value="Immunoglobulins"/>
    <property type="match status" value="4"/>
</dbReference>
<feature type="domain" description="Ig-like" evidence="3">
    <location>
        <begin position="303"/>
        <end position="396"/>
    </location>
</feature>
<dbReference type="InterPro" id="IPR036179">
    <property type="entry name" value="Ig-like_dom_sf"/>
</dbReference>
<dbReference type="InterPro" id="IPR003599">
    <property type="entry name" value="Ig_sub"/>
</dbReference>
<evidence type="ECO:0000259" key="4">
    <source>
        <dbReference type="PROSITE" id="PS50853"/>
    </source>
</evidence>
<dbReference type="PANTHER" id="PTHR45080:SF38">
    <property type="entry name" value="FI23916P1-RELATED"/>
    <property type="match status" value="1"/>
</dbReference>
<feature type="domain" description="Fibronectin type-III" evidence="4">
    <location>
        <begin position="580"/>
        <end position="691"/>
    </location>
</feature>
<dbReference type="SUPFAM" id="SSF49265">
    <property type="entry name" value="Fibronectin type III"/>
    <property type="match status" value="1"/>
</dbReference>
<dbReference type="CDD" id="cd00063">
    <property type="entry name" value="FN3"/>
    <property type="match status" value="1"/>
</dbReference>